<dbReference type="SMART" id="SM00997">
    <property type="entry name" value="AdoHcyase_NAD"/>
    <property type="match status" value="1"/>
</dbReference>
<evidence type="ECO:0000313" key="2">
    <source>
        <dbReference type="EMBL" id="HIQ78914.1"/>
    </source>
</evidence>
<proteinExistence type="predicted"/>
<dbReference type="Proteomes" id="UP000824262">
    <property type="component" value="Unassembled WGS sequence"/>
</dbReference>
<evidence type="ECO:0000259" key="1">
    <source>
        <dbReference type="SMART" id="SM00997"/>
    </source>
</evidence>
<comment type="caution">
    <text evidence="2">The sequence shown here is derived from an EMBL/GenBank/DDBJ whole genome shotgun (WGS) entry which is preliminary data.</text>
</comment>
<name>A0A9D0ZGJ9_9FIRM</name>
<accession>A0A9D0ZGJ9</accession>
<reference evidence="2" key="1">
    <citation type="submission" date="2020-10" db="EMBL/GenBank/DDBJ databases">
        <authorList>
            <person name="Gilroy R."/>
        </authorList>
    </citation>
    <scope>NUCLEOTIDE SEQUENCE</scope>
    <source>
        <strain evidence="2">ChiBcolR7-354</strain>
    </source>
</reference>
<gene>
    <name evidence="2" type="ORF">IAB77_06605</name>
</gene>
<reference evidence="2" key="2">
    <citation type="journal article" date="2021" name="PeerJ">
        <title>Extensive microbial diversity within the chicken gut microbiome revealed by metagenomics and culture.</title>
        <authorList>
            <person name="Gilroy R."/>
            <person name="Ravi A."/>
            <person name="Getino M."/>
            <person name="Pursley I."/>
            <person name="Horton D.L."/>
            <person name="Alikhan N.F."/>
            <person name="Baker D."/>
            <person name="Gharbi K."/>
            <person name="Hall N."/>
            <person name="Watson M."/>
            <person name="Adriaenssens E.M."/>
            <person name="Foster-Nyarko E."/>
            <person name="Jarju S."/>
            <person name="Secka A."/>
            <person name="Antonio M."/>
            <person name="Oren A."/>
            <person name="Chaudhuri R.R."/>
            <person name="La Ragione R."/>
            <person name="Hildebrand F."/>
            <person name="Pallen M.J."/>
        </authorList>
    </citation>
    <scope>NUCLEOTIDE SEQUENCE</scope>
    <source>
        <strain evidence="2">ChiBcolR7-354</strain>
    </source>
</reference>
<dbReference type="Gene3D" id="3.40.50.720">
    <property type="entry name" value="NAD(P)-binding Rossmann-like Domain"/>
    <property type="match status" value="1"/>
</dbReference>
<dbReference type="SUPFAM" id="SSF51735">
    <property type="entry name" value="NAD(P)-binding Rossmann-fold domains"/>
    <property type="match status" value="1"/>
</dbReference>
<protein>
    <recommendedName>
        <fullName evidence="1">S-adenosyl-L-homocysteine hydrolase NAD binding domain-containing protein</fullName>
    </recommendedName>
</protein>
<dbReference type="Pfam" id="PF02826">
    <property type="entry name" value="2-Hacid_dh_C"/>
    <property type="match status" value="1"/>
</dbReference>
<dbReference type="InterPro" id="IPR006140">
    <property type="entry name" value="D-isomer_DH_NAD-bd"/>
</dbReference>
<organism evidence="2 3">
    <name type="scientific">Candidatus Scatomorpha intestinavium</name>
    <dbReference type="NCBI Taxonomy" id="2840922"/>
    <lineage>
        <taxon>Bacteria</taxon>
        <taxon>Bacillati</taxon>
        <taxon>Bacillota</taxon>
        <taxon>Clostridia</taxon>
        <taxon>Eubacteriales</taxon>
        <taxon>Candidatus Scatomorpha</taxon>
    </lineage>
</organism>
<dbReference type="Pfam" id="PF16924">
    <property type="entry name" value="DpaA_N"/>
    <property type="match status" value="1"/>
</dbReference>
<feature type="domain" description="S-adenosyl-L-homocysteine hydrolase NAD binding" evidence="1">
    <location>
        <begin position="125"/>
        <end position="251"/>
    </location>
</feature>
<dbReference type="GO" id="GO:0051287">
    <property type="term" value="F:NAD binding"/>
    <property type="evidence" value="ECO:0007669"/>
    <property type="project" value="InterPro"/>
</dbReference>
<sequence>MIFAVCGGDERLARLARLLTGDGHRVRLSALEGAPAVEGARICSAAEAVTGADCVVLPMPALSPRGLLNAPLSAEPHCAGELLAAAHEGQVFCAGMVTEELRAMAGGCGIRLFDYGRRGEFEAVNSVATAEGAIALLLRETDRTIWGRRIIICGHGRITRALAPRLRALGAGVCVTSRTPGELAWTRAEGFEAADTRSLAGCLSGADIVINTVPALILTAARLAELPEDALVLDLASRPGGTDFEAARAFGLRAVHAPGLPGKWSPETAAEAIRAAVYNILEEVRQ</sequence>
<dbReference type="EMBL" id="DVGA01000065">
    <property type="protein sequence ID" value="HIQ78914.1"/>
    <property type="molecule type" value="Genomic_DNA"/>
</dbReference>
<evidence type="ECO:0000313" key="3">
    <source>
        <dbReference type="Proteomes" id="UP000824262"/>
    </source>
</evidence>
<dbReference type="AlphaFoldDB" id="A0A9D0ZGJ9"/>
<dbReference type="InterPro" id="IPR015878">
    <property type="entry name" value="Ado_hCys_hydrolase_NAD-bd"/>
</dbReference>
<dbReference type="InterPro" id="IPR036291">
    <property type="entry name" value="NAD(P)-bd_dom_sf"/>
</dbReference>
<dbReference type="InterPro" id="IPR031629">
    <property type="entry name" value="DpaA_N"/>
</dbReference>